<gene>
    <name evidence="9" type="ORF">Vau01_063940</name>
</gene>
<evidence type="ECO:0000313" key="9">
    <source>
        <dbReference type="EMBL" id="GIJ58878.1"/>
    </source>
</evidence>
<evidence type="ECO:0000256" key="8">
    <source>
        <dbReference type="SAM" id="Phobius"/>
    </source>
</evidence>
<evidence type="ECO:0000256" key="7">
    <source>
        <dbReference type="ARBA" id="ARBA00023136"/>
    </source>
</evidence>
<evidence type="ECO:0000256" key="1">
    <source>
        <dbReference type="ARBA" id="ARBA00004651"/>
    </source>
</evidence>
<feature type="transmembrane region" description="Helical" evidence="8">
    <location>
        <begin position="223"/>
        <end position="240"/>
    </location>
</feature>
<feature type="transmembrane region" description="Helical" evidence="8">
    <location>
        <begin position="489"/>
        <end position="509"/>
    </location>
</feature>
<evidence type="ECO:0000256" key="3">
    <source>
        <dbReference type="ARBA" id="ARBA00022676"/>
    </source>
</evidence>
<dbReference type="EMBL" id="BOPG01000043">
    <property type="protein sequence ID" value="GIJ58878.1"/>
    <property type="molecule type" value="Genomic_DNA"/>
</dbReference>
<keyword evidence="7 8" id="KW-0472">Membrane</keyword>
<dbReference type="GO" id="GO:0009103">
    <property type="term" value="P:lipopolysaccharide biosynthetic process"/>
    <property type="evidence" value="ECO:0007669"/>
    <property type="project" value="UniProtKB-ARBA"/>
</dbReference>
<evidence type="ECO:0000256" key="2">
    <source>
        <dbReference type="ARBA" id="ARBA00022475"/>
    </source>
</evidence>
<keyword evidence="10" id="KW-1185">Reference proteome</keyword>
<organism evidence="9 10">
    <name type="scientific">Virgisporangium aurantiacum</name>
    <dbReference type="NCBI Taxonomy" id="175570"/>
    <lineage>
        <taxon>Bacteria</taxon>
        <taxon>Bacillati</taxon>
        <taxon>Actinomycetota</taxon>
        <taxon>Actinomycetes</taxon>
        <taxon>Micromonosporales</taxon>
        <taxon>Micromonosporaceae</taxon>
        <taxon>Virgisporangium</taxon>
    </lineage>
</organism>
<dbReference type="PANTHER" id="PTHR33908:SF11">
    <property type="entry name" value="MEMBRANE PROTEIN"/>
    <property type="match status" value="1"/>
</dbReference>
<evidence type="ECO:0000313" key="10">
    <source>
        <dbReference type="Proteomes" id="UP000612585"/>
    </source>
</evidence>
<feature type="transmembrane region" description="Helical" evidence="8">
    <location>
        <begin position="116"/>
        <end position="135"/>
    </location>
</feature>
<feature type="transmembrane region" description="Helical" evidence="8">
    <location>
        <begin position="6"/>
        <end position="23"/>
    </location>
</feature>
<keyword evidence="3" id="KW-0328">Glycosyltransferase</keyword>
<evidence type="ECO:0000256" key="5">
    <source>
        <dbReference type="ARBA" id="ARBA00022692"/>
    </source>
</evidence>
<dbReference type="Proteomes" id="UP000612585">
    <property type="component" value="Unassembled WGS sequence"/>
</dbReference>
<protein>
    <recommendedName>
        <fullName evidence="11">Dolichyl-phosphate-mannose-protein mannosyltransferase</fullName>
    </recommendedName>
</protein>
<comment type="caution">
    <text evidence="9">The sequence shown here is derived from an EMBL/GenBank/DDBJ whole genome shotgun (WGS) entry which is preliminary data.</text>
</comment>
<keyword evidence="2" id="KW-1003">Cell membrane</keyword>
<feature type="transmembrane region" description="Helical" evidence="8">
    <location>
        <begin position="529"/>
        <end position="548"/>
    </location>
</feature>
<keyword evidence="5 8" id="KW-0812">Transmembrane</keyword>
<dbReference type="InterPro" id="IPR050297">
    <property type="entry name" value="LipidA_mod_glycosyltrf_83"/>
</dbReference>
<feature type="transmembrane region" description="Helical" evidence="8">
    <location>
        <begin position="192"/>
        <end position="211"/>
    </location>
</feature>
<name>A0A8J3Z9M3_9ACTN</name>
<feature type="transmembrane region" description="Helical" evidence="8">
    <location>
        <begin position="246"/>
        <end position="264"/>
    </location>
</feature>
<dbReference type="RefSeq" id="WP_204000294.1">
    <property type="nucleotide sequence ID" value="NZ_BOPG01000043.1"/>
</dbReference>
<comment type="subcellular location">
    <subcellularLocation>
        <location evidence="1">Cell membrane</location>
        <topology evidence="1">Multi-pass membrane protein</topology>
    </subcellularLocation>
</comment>
<evidence type="ECO:0008006" key="11">
    <source>
        <dbReference type="Google" id="ProtNLM"/>
    </source>
</evidence>
<dbReference type="PANTHER" id="PTHR33908">
    <property type="entry name" value="MANNOSYLTRANSFERASE YKCB-RELATED"/>
    <property type="match status" value="1"/>
</dbReference>
<feature type="transmembrane region" description="Helical" evidence="8">
    <location>
        <begin position="276"/>
        <end position="306"/>
    </location>
</feature>
<reference evidence="9" key="1">
    <citation type="submission" date="2021-01" db="EMBL/GenBank/DDBJ databases">
        <title>Whole genome shotgun sequence of Virgisporangium aurantiacum NBRC 16421.</title>
        <authorList>
            <person name="Komaki H."/>
            <person name="Tamura T."/>
        </authorList>
    </citation>
    <scope>NUCLEOTIDE SEQUENCE</scope>
    <source>
        <strain evidence="9">NBRC 16421</strain>
    </source>
</reference>
<dbReference type="AlphaFoldDB" id="A0A8J3Z9M3"/>
<proteinExistence type="predicted"/>
<feature type="transmembrane region" description="Helical" evidence="8">
    <location>
        <begin position="318"/>
        <end position="336"/>
    </location>
</feature>
<feature type="transmembrane region" description="Helical" evidence="8">
    <location>
        <begin position="58"/>
        <end position="83"/>
    </location>
</feature>
<feature type="transmembrane region" description="Helical" evidence="8">
    <location>
        <begin position="35"/>
        <end position="52"/>
    </location>
</feature>
<keyword evidence="4" id="KW-0808">Transferase</keyword>
<evidence type="ECO:0000256" key="4">
    <source>
        <dbReference type="ARBA" id="ARBA00022679"/>
    </source>
</evidence>
<dbReference type="GO" id="GO:0016763">
    <property type="term" value="F:pentosyltransferase activity"/>
    <property type="evidence" value="ECO:0007669"/>
    <property type="project" value="TreeGrafter"/>
</dbReference>
<feature type="transmembrane region" description="Helical" evidence="8">
    <location>
        <begin position="463"/>
        <end position="482"/>
    </location>
</feature>
<evidence type="ECO:0000256" key="6">
    <source>
        <dbReference type="ARBA" id="ARBA00022989"/>
    </source>
</evidence>
<keyword evidence="6 8" id="KW-1133">Transmembrane helix</keyword>
<accession>A0A8J3Z9M3</accession>
<sequence>MTTVRFGLVVLPIVTFLLTLYAVRPVTSAVAPRRLAVVRAAVIVGAFGVLAVEALSAAGWLTAVGISAAWVAAAAAAGVGAWLRFRKMPDDASSVAPRTASTAAAALRALPRADQLVLGAIVALVTAELVLALFSPPNTYDSQTYHLPRIEQWAQRGSVDLYPTGIRRQITYPPGAEFLLLHLRLLTGADTLYNLLQWSAGVLCLLIVARLAAQLGVPRRGQLLAALVAASVPMMVLQASSTQTDLTVAAWVACVATLALDGVGRVPLRKPDLATVLLLGAATGLVTLTKATGGLLAGPFLIWWTLAQVRRAWGRPLPVARVAGAALVIVGVAGLVSGPQFVRMTETFGHPLGPQNLRDTLAMQRHDPASLLINGLRQAHTALEIPVPPVNRWVGDRIVDLAEALGRDPNDPQTTFLEQTFPDESWYPSEDKAALPLQALLLAAGVVVAAVRGWRPDGDRRLLIYAATIVVAATGYAVAFKWQPWGNRLLLFIIVVAAPLAGAWLGSVFERRATLTPSSMVFKAVPRMAAALLVVATLAGALSAVYGYPRRLVGSGSVFTRDDLAARFAMRPEWRASYEKAAADVNARGPRRVGLVTTVDGWEYPWYVLLKAPELRSLQSSEPTKLPPTTVEEVDAVVCTGPAWICYKYVRPSWTFWSDGVVSYLLPPVT</sequence>
<dbReference type="GO" id="GO:0005886">
    <property type="term" value="C:plasma membrane"/>
    <property type="evidence" value="ECO:0007669"/>
    <property type="project" value="UniProtKB-SubCell"/>
</dbReference>